<gene>
    <name evidence="1" type="ORF">J8F10_07050</name>
</gene>
<reference evidence="1 2" key="1">
    <citation type="submission" date="2021-04" db="EMBL/GenBank/DDBJ databases">
        <authorList>
            <person name="Ivanova A."/>
        </authorList>
    </citation>
    <scope>NUCLEOTIDE SEQUENCE [LARGE SCALE GENOMIC DNA]</scope>
    <source>
        <strain evidence="1 2">G18</strain>
    </source>
</reference>
<name>A0ABS5BMS9_9BACT</name>
<dbReference type="Proteomes" id="UP000676565">
    <property type="component" value="Unassembled WGS sequence"/>
</dbReference>
<comment type="caution">
    <text evidence="1">The sequence shown here is derived from an EMBL/GenBank/DDBJ whole genome shotgun (WGS) entry which is preliminary data.</text>
</comment>
<proteinExistence type="predicted"/>
<dbReference type="EMBL" id="JAGKQQ010000001">
    <property type="protein sequence ID" value="MBP3955038.1"/>
    <property type="molecule type" value="Genomic_DNA"/>
</dbReference>
<keyword evidence="2" id="KW-1185">Reference proteome</keyword>
<organism evidence="1 2">
    <name type="scientific">Gemmata palustris</name>
    <dbReference type="NCBI Taxonomy" id="2822762"/>
    <lineage>
        <taxon>Bacteria</taxon>
        <taxon>Pseudomonadati</taxon>
        <taxon>Planctomycetota</taxon>
        <taxon>Planctomycetia</taxon>
        <taxon>Gemmatales</taxon>
        <taxon>Gemmataceae</taxon>
        <taxon>Gemmata</taxon>
    </lineage>
</organism>
<accession>A0ABS5BMS9</accession>
<protein>
    <submittedName>
        <fullName evidence="1">Uncharacterized protein</fullName>
    </submittedName>
</protein>
<dbReference type="RefSeq" id="WP_210653139.1">
    <property type="nucleotide sequence ID" value="NZ_JAGKQQ010000001.1"/>
</dbReference>
<evidence type="ECO:0000313" key="2">
    <source>
        <dbReference type="Proteomes" id="UP000676565"/>
    </source>
</evidence>
<evidence type="ECO:0000313" key="1">
    <source>
        <dbReference type="EMBL" id="MBP3955038.1"/>
    </source>
</evidence>
<sequence length="64" mass="7274">MTRRPYDPLAFVPHPDVVRDKLRETLTLAERLRLLLELAERLQLPLTTADLVPAPAERKAVTGE</sequence>